<dbReference type="AlphaFoldDB" id="A0A975XVW8"/>
<dbReference type="InterPro" id="IPR050399">
    <property type="entry name" value="HPr"/>
</dbReference>
<dbReference type="PANTHER" id="PTHR33705">
    <property type="entry name" value="PHOSPHOCARRIER PROTEIN HPR"/>
    <property type="match status" value="1"/>
</dbReference>
<keyword evidence="7" id="KW-1185">Reference proteome</keyword>
<keyword evidence="3" id="KW-0963">Cytoplasm</keyword>
<accession>A0A975XVW8</accession>
<organism evidence="6 7">
    <name type="scientific">Azospira inquinata</name>
    <dbReference type="NCBI Taxonomy" id="2785627"/>
    <lineage>
        <taxon>Bacteria</taxon>
        <taxon>Pseudomonadati</taxon>
        <taxon>Pseudomonadota</taxon>
        <taxon>Betaproteobacteria</taxon>
        <taxon>Rhodocyclales</taxon>
        <taxon>Rhodocyclaceae</taxon>
        <taxon>Azospira</taxon>
    </lineage>
</organism>
<feature type="domain" description="HPr" evidence="5">
    <location>
        <begin position="4"/>
        <end position="91"/>
    </location>
</feature>
<dbReference type="Proteomes" id="UP000683428">
    <property type="component" value="Chromosome"/>
</dbReference>
<dbReference type="InterPro" id="IPR000032">
    <property type="entry name" value="HPr-like"/>
</dbReference>
<evidence type="ECO:0000256" key="3">
    <source>
        <dbReference type="ARBA" id="ARBA00022490"/>
    </source>
</evidence>
<dbReference type="InterPro" id="IPR001020">
    <property type="entry name" value="PTS_HPr_His_P_site"/>
</dbReference>
<dbReference type="PROSITE" id="PS00589">
    <property type="entry name" value="PTS_HPR_SER"/>
    <property type="match status" value="1"/>
</dbReference>
<dbReference type="InterPro" id="IPR002114">
    <property type="entry name" value="PTS_HPr_Ser_P_site"/>
</dbReference>
<evidence type="ECO:0000256" key="1">
    <source>
        <dbReference type="ARBA" id="ARBA00004496"/>
    </source>
</evidence>
<evidence type="ECO:0000313" key="6">
    <source>
        <dbReference type="EMBL" id="QWT50235.1"/>
    </source>
</evidence>
<dbReference type="Pfam" id="PF00381">
    <property type="entry name" value="PTS-HPr"/>
    <property type="match status" value="1"/>
</dbReference>
<dbReference type="CDD" id="cd00367">
    <property type="entry name" value="PTS-HPr_like"/>
    <property type="match status" value="1"/>
</dbReference>
<comment type="similarity">
    <text evidence="2">Belongs to the HPr family.</text>
</comment>
<gene>
    <name evidence="6" type="ORF">Azoinq_06515</name>
</gene>
<evidence type="ECO:0000256" key="4">
    <source>
        <dbReference type="ARBA" id="ARBA00022683"/>
    </source>
</evidence>
<dbReference type="KEGG" id="aiq:Azoinq_06515"/>
<dbReference type="GO" id="GO:0005737">
    <property type="term" value="C:cytoplasm"/>
    <property type="evidence" value="ECO:0007669"/>
    <property type="project" value="UniProtKB-SubCell"/>
</dbReference>
<dbReference type="RefSeq" id="WP_216130775.1">
    <property type="nucleotide sequence ID" value="NZ_CP064782.1"/>
</dbReference>
<proteinExistence type="inferred from homology"/>
<dbReference type="NCBIfam" id="TIGR01003">
    <property type="entry name" value="PTS_HPr_family"/>
    <property type="match status" value="1"/>
</dbReference>
<evidence type="ECO:0000256" key="2">
    <source>
        <dbReference type="ARBA" id="ARBA00010736"/>
    </source>
</evidence>
<sequence>MSQTCRNEVEIVNKLGLHARASAKLTQLASKFSCQVWMERNGRRINAKSIMGVMMLAASKGSKVLLETEGQDAQEAMDALVALIADKFGEGE</sequence>
<evidence type="ECO:0000313" key="7">
    <source>
        <dbReference type="Proteomes" id="UP000683428"/>
    </source>
</evidence>
<protein>
    <submittedName>
        <fullName evidence="6">HPr family phosphocarrier protein</fullName>
    </submittedName>
</protein>
<evidence type="ECO:0000259" key="5">
    <source>
        <dbReference type="PROSITE" id="PS51350"/>
    </source>
</evidence>
<dbReference type="PROSITE" id="PS00369">
    <property type="entry name" value="PTS_HPR_HIS"/>
    <property type="match status" value="1"/>
</dbReference>
<dbReference type="PANTHER" id="PTHR33705:SF2">
    <property type="entry name" value="PHOSPHOCARRIER PROTEIN NPR"/>
    <property type="match status" value="1"/>
</dbReference>
<dbReference type="PROSITE" id="PS51350">
    <property type="entry name" value="PTS_HPR_DOM"/>
    <property type="match status" value="1"/>
</dbReference>
<name>A0A975XVW8_9RHOO</name>
<dbReference type="GO" id="GO:0009401">
    <property type="term" value="P:phosphoenolpyruvate-dependent sugar phosphotransferase system"/>
    <property type="evidence" value="ECO:0007669"/>
    <property type="project" value="UniProtKB-KW"/>
</dbReference>
<dbReference type="EMBL" id="CP064782">
    <property type="protein sequence ID" value="QWT50235.1"/>
    <property type="molecule type" value="Genomic_DNA"/>
</dbReference>
<keyword evidence="4" id="KW-0598">Phosphotransferase system</keyword>
<reference evidence="6" key="1">
    <citation type="submission" date="2020-11" db="EMBL/GenBank/DDBJ databases">
        <title>Azospira inquinata sp. nov.</title>
        <authorList>
            <person name="Moe W.M."/>
            <person name="Mikes M.C."/>
        </authorList>
    </citation>
    <scope>NUCLEOTIDE SEQUENCE</scope>
    <source>
        <strain evidence="6">Azo-3</strain>
    </source>
</reference>
<comment type="subcellular location">
    <subcellularLocation>
        <location evidence="1">Cytoplasm</location>
    </subcellularLocation>
</comment>